<dbReference type="AlphaFoldDB" id="E2A2I8"/>
<accession>E2A2I8</accession>
<protein>
    <submittedName>
        <fullName evidence="2">Transposable element Tc3 transposase</fullName>
    </submittedName>
</protein>
<keyword evidence="3" id="KW-1185">Reference proteome</keyword>
<dbReference type="OMA" id="LEDIMIT"/>
<evidence type="ECO:0000259" key="1">
    <source>
        <dbReference type="Pfam" id="PF13358"/>
    </source>
</evidence>
<sequence length="309" mass="36209">SDNTLRLWVKNFRETGSVLKKKPPGPPLTVRTSPTIAKVRLSLENSPSRSARLHAQNLKISDRTLRRILHEDLNFHPYKIMYTQQLKVADHKERIQFSRTMLQKIKSREVPLEDIMITDEAHFYLNGDVNKQNVRYWSDENPRVINEKPLHSPKVTVWMGVSKWGVIGPFFFDGMVNGERYRELLTNFVRRELTKKKKLSRTWFQQDGAPCHTANETMTVLRKMFGNRLISRTASLSWPPRSPDLSVCDFFLWGYLKSRVYETKPKDLEELKTEIRRHAAAIPKSMLEKVYDSFVKRLENCVKNKGNHL</sequence>
<dbReference type="PANTHER" id="PTHR47326">
    <property type="entry name" value="TRANSPOSABLE ELEMENT TC3 TRANSPOSASE-LIKE PROTEIN"/>
    <property type="match status" value="1"/>
</dbReference>
<dbReference type="EMBL" id="GL436038">
    <property type="protein sequence ID" value="EFN72391.1"/>
    <property type="molecule type" value="Genomic_DNA"/>
</dbReference>
<evidence type="ECO:0000313" key="2">
    <source>
        <dbReference type="EMBL" id="EFN72391.1"/>
    </source>
</evidence>
<reference evidence="2 3" key="1">
    <citation type="journal article" date="2010" name="Science">
        <title>Genomic comparison of the ants Camponotus floridanus and Harpegnathos saltator.</title>
        <authorList>
            <person name="Bonasio R."/>
            <person name="Zhang G."/>
            <person name="Ye C."/>
            <person name="Mutti N.S."/>
            <person name="Fang X."/>
            <person name="Qin N."/>
            <person name="Donahue G."/>
            <person name="Yang P."/>
            <person name="Li Q."/>
            <person name="Li C."/>
            <person name="Zhang P."/>
            <person name="Huang Z."/>
            <person name="Berger S.L."/>
            <person name="Reinberg D."/>
            <person name="Wang J."/>
            <person name="Liebig J."/>
        </authorList>
    </citation>
    <scope>NUCLEOTIDE SEQUENCE [LARGE SCALE GENOMIC DNA]</scope>
    <source>
        <strain evidence="3">C129</strain>
    </source>
</reference>
<feature type="domain" description="Tc1-like transposase DDE" evidence="1">
    <location>
        <begin position="115"/>
        <end position="272"/>
    </location>
</feature>
<name>E2A2I8_CAMFO</name>
<dbReference type="InterPro" id="IPR036397">
    <property type="entry name" value="RNaseH_sf"/>
</dbReference>
<dbReference type="GO" id="GO:0003676">
    <property type="term" value="F:nucleic acid binding"/>
    <property type="evidence" value="ECO:0007669"/>
    <property type="project" value="InterPro"/>
</dbReference>
<dbReference type="PANTHER" id="PTHR47326:SF1">
    <property type="entry name" value="HTH PSQ-TYPE DOMAIN-CONTAINING PROTEIN"/>
    <property type="match status" value="1"/>
</dbReference>
<feature type="non-terminal residue" evidence="2">
    <location>
        <position position="309"/>
    </location>
</feature>
<dbReference type="Proteomes" id="UP000000311">
    <property type="component" value="Unassembled WGS sequence"/>
</dbReference>
<dbReference type="InParanoid" id="E2A2I8"/>
<dbReference type="Pfam" id="PF13358">
    <property type="entry name" value="DDE_3"/>
    <property type="match status" value="1"/>
</dbReference>
<gene>
    <name evidence="2" type="ORF">EAG_16109</name>
</gene>
<feature type="non-terminal residue" evidence="2">
    <location>
        <position position="1"/>
    </location>
</feature>
<dbReference type="OrthoDB" id="7553511at2759"/>
<evidence type="ECO:0000313" key="3">
    <source>
        <dbReference type="Proteomes" id="UP000000311"/>
    </source>
</evidence>
<dbReference type="Gene3D" id="3.30.420.10">
    <property type="entry name" value="Ribonuclease H-like superfamily/Ribonuclease H"/>
    <property type="match status" value="1"/>
</dbReference>
<dbReference type="InterPro" id="IPR038717">
    <property type="entry name" value="Tc1-like_DDE_dom"/>
</dbReference>
<organism evidence="3">
    <name type="scientific">Camponotus floridanus</name>
    <name type="common">Florida carpenter ant</name>
    <dbReference type="NCBI Taxonomy" id="104421"/>
    <lineage>
        <taxon>Eukaryota</taxon>
        <taxon>Metazoa</taxon>
        <taxon>Ecdysozoa</taxon>
        <taxon>Arthropoda</taxon>
        <taxon>Hexapoda</taxon>
        <taxon>Insecta</taxon>
        <taxon>Pterygota</taxon>
        <taxon>Neoptera</taxon>
        <taxon>Endopterygota</taxon>
        <taxon>Hymenoptera</taxon>
        <taxon>Apocrita</taxon>
        <taxon>Aculeata</taxon>
        <taxon>Formicoidea</taxon>
        <taxon>Formicidae</taxon>
        <taxon>Formicinae</taxon>
        <taxon>Camponotus</taxon>
    </lineage>
</organism>
<proteinExistence type="predicted"/>